<evidence type="ECO:0000256" key="6">
    <source>
        <dbReference type="ARBA" id="ARBA00023014"/>
    </source>
</evidence>
<proteinExistence type="predicted"/>
<evidence type="ECO:0000256" key="1">
    <source>
        <dbReference type="ARBA" id="ARBA00004196"/>
    </source>
</evidence>
<dbReference type="Proteomes" id="UP000315440">
    <property type="component" value="Unassembled WGS sequence"/>
</dbReference>
<feature type="transmembrane region" description="Helical" evidence="8">
    <location>
        <begin position="284"/>
        <end position="310"/>
    </location>
</feature>
<gene>
    <name evidence="10" type="primary">dmsB</name>
    <name evidence="10" type="ORF">Mal64_01500</name>
</gene>
<dbReference type="AlphaFoldDB" id="A0A5C5ZSM4"/>
<dbReference type="PANTHER" id="PTHR43545:SF6">
    <property type="entry name" value="FORMATE DEHYDROGENASE, NITRATE-INDUCIBLE, IRON-SULFUR SUBUNIT"/>
    <property type="match status" value="1"/>
</dbReference>
<dbReference type="PROSITE" id="PS51379">
    <property type="entry name" value="4FE4S_FER_2"/>
    <property type="match status" value="2"/>
</dbReference>
<dbReference type="GO" id="GO:0051539">
    <property type="term" value="F:4 iron, 4 sulfur cluster binding"/>
    <property type="evidence" value="ECO:0007669"/>
    <property type="project" value="UniProtKB-KW"/>
</dbReference>
<name>A0A5C5ZSM4_9BACT</name>
<comment type="subcellular location">
    <subcellularLocation>
        <location evidence="1">Cell envelope</location>
    </subcellularLocation>
</comment>
<dbReference type="PROSITE" id="PS00198">
    <property type="entry name" value="4FE4S_FER_1"/>
    <property type="match status" value="1"/>
</dbReference>
<evidence type="ECO:0000256" key="2">
    <source>
        <dbReference type="ARBA" id="ARBA00022485"/>
    </source>
</evidence>
<dbReference type="InterPro" id="IPR007059">
    <property type="entry name" value="DmsC"/>
</dbReference>
<dbReference type="RefSeq" id="WP_146395717.1">
    <property type="nucleotide sequence ID" value="NZ_SJPQ01000001.1"/>
</dbReference>
<organism evidence="10 11">
    <name type="scientific">Pseudobythopirellula maris</name>
    <dbReference type="NCBI Taxonomy" id="2527991"/>
    <lineage>
        <taxon>Bacteria</taxon>
        <taxon>Pseudomonadati</taxon>
        <taxon>Planctomycetota</taxon>
        <taxon>Planctomycetia</taxon>
        <taxon>Pirellulales</taxon>
        <taxon>Lacipirellulaceae</taxon>
        <taxon>Pseudobythopirellula</taxon>
    </lineage>
</organism>
<evidence type="ECO:0000259" key="9">
    <source>
        <dbReference type="PROSITE" id="PS51379"/>
    </source>
</evidence>
<dbReference type="CDD" id="cd16371">
    <property type="entry name" value="DMSOR_beta_like"/>
    <property type="match status" value="1"/>
</dbReference>
<keyword evidence="2" id="KW-0004">4Fe-4S</keyword>
<sequence length="584" mass="61663">MPPETLTADPPPPHAGNGHSGVVVNGAPTVRSLLDEQQRMTPVERFADAHEAGVAPAQSKYYRDLIPLTAPGEGEQYAFDVDLDACSGCKACVSACHHLNGLEEGETWRWVGQLNDFGSQSGAAAATGALPIIQHITTACHHCVDPGCLAGCPTNAYEKDPVTGVVRHLDDQCFGCQYCTMACPYEVPQYSESKGIVRKCDMCHDRLAEGEAPACVQACPNQAIRISVVSVEESKRVGLEGEWLPGTPPSDFTKPTTVYRSKRPMSATAIGADRGVVEPQHAHWPLLVMLVLTQASVGGVALTALARWLAADSSPWFETASFALATGMGLAGLGLAPLHLGRPLYAFRAILGWRHSWLSREALVFGGFAPAAIAATLLAALPLVPSAWTEPVLAWVPVPVSWLRAPTELSAIAVGAAGVFCSAMIYIFTRRVLWSHAMTFLKFGLTPLTLGGSATLATWCVTQAVRDQAVGVVGPMLALLVATASVIKLLQDAWLMLWLVKPDHPLAMSAGLMVGPMRVQTALRFACSALGGLVLTLGAATIGGVPGATLACMALAAVFAGEIAERYLYFSAVVPLRMPGGIKS</sequence>
<accession>A0A5C5ZSM4</accession>
<keyword evidence="8" id="KW-0812">Transmembrane</keyword>
<feature type="domain" description="4Fe-4S ferredoxin-type" evidence="9">
    <location>
        <begin position="77"/>
        <end position="107"/>
    </location>
</feature>
<dbReference type="Pfam" id="PF13247">
    <property type="entry name" value="Fer4_11"/>
    <property type="match status" value="1"/>
</dbReference>
<evidence type="ECO:0000256" key="4">
    <source>
        <dbReference type="ARBA" id="ARBA00022737"/>
    </source>
</evidence>
<evidence type="ECO:0000313" key="11">
    <source>
        <dbReference type="Proteomes" id="UP000315440"/>
    </source>
</evidence>
<dbReference type="Gene3D" id="3.30.70.20">
    <property type="match status" value="2"/>
</dbReference>
<evidence type="ECO:0000313" key="10">
    <source>
        <dbReference type="EMBL" id="TWT89771.1"/>
    </source>
</evidence>
<dbReference type="SUPFAM" id="SSF54862">
    <property type="entry name" value="4Fe-4S ferredoxins"/>
    <property type="match status" value="1"/>
</dbReference>
<feature type="transmembrane region" description="Helical" evidence="8">
    <location>
        <begin position="477"/>
        <end position="500"/>
    </location>
</feature>
<comment type="caution">
    <text evidence="10">The sequence shown here is derived from an EMBL/GenBank/DDBJ whole genome shotgun (WGS) entry which is preliminary data.</text>
</comment>
<dbReference type="InterPro" id="IPR051555">
    <property type="entry name" value="FDH_Electron_Transfer_Unit"/>
</dbReference>
<evidence type="ECO:0000256" key="3">
    <source>
        <dbReference type="ARBA" id="ARBA00022723"/>
    </source>
</evidence>
<dbReference type="InterPro" id="IPR017896">
    <property type="entry name" value="4Fe4S_Fe-S-bd"/>
</dbReference>
<keyword evidence="8" id="KW-1133">Transmembrane helix</keyword>
<reference evidence="10 11" key="1">
    <citation type="submission" date="2019-02" db="EMBL/GenBank/DDBJ databases">
        <title>Deep-cultivation of Planctomycetes and their phenomic and genomic characterization uncovers novel biology.</title>
        <authorList>
            <person name="Wiegand S."/>
            <person name="Jogler M."/>
            <person name="Boedeker C."/>
            <person name="Pinto D."/>
            <person name="Vollmers J."/>
            <person name="Rivas-Marin E."/>
            <person name="Kohn T."/>
            <person name="Peeters S.H."/>
            <person name="Heuer A."/>
            <person name="Rast P."/>
            <person name="Oberbeckmann S."/>
            <person name="Bunk B."/>
            <person name="Jeske O."/>
            <person name="Meyerdierks A."/>
            <person name="Storesund J.E."/>
            <person name="Kallscheuer N."/>
            <person name="Luecker S."/>
            <person name="Lage O.M."/>
            <person name="Pohl T."/>
            <person name="Merkel B.J."/>
            <person name="Hornburger P."/>
            <person name="Mueller R.-W."/>
            <person name="Bruemmer F."/>
            <person name="Labrenz M."/>
            <person name="Spormann A.M."/>
            <person name="Op Den Camp H."/>
            <person name="Overmann J."/>
            <person name="Amann R."/>
            <person name="Jetten M.S.M."/>
            <person name="Mascher T."/>
            <person name="Medema M.H."/>
            <person name="Devos D.P."/>
            <person name="Kaster A.-K."/>
            <person name="Ovreas L."/>
            <person name="Rohde M."/>
            <person name="Galperin M.Y."/>
            <person name="Jogler C."/>
        </authorList>
    </citation>
    <scope>NUCLEOTIDE SEQUENCE [LARGE SCALE GENOMIC DNA]</scope>
    <source>
        <strain evidence="10 11">Mal64</strain>
    </source>
</reference>
<keyword evidence="5" id="KW-0408">Iron</keyword>
<dbReference type="GO" id="GO:0016020">
    <property type="term" value="C:membrane"/>
    <property type="evidence" value="ECO:0007669"/>
    <property type="project" value="InterPro"/>
</dbReference>
<feature type="transmembrane region" description="Helical" evidence="8">
    <location>
        <begin position="409"/>
        <end position="428"/>
    </location>
</feature>
<evidence type="ECO:0000256" key="7">
    <source>
        <dbReference type="SAM" id="MobiDB-lite"/>
    </source>
</evidence>
<dbReference type="GO" id="GO:0019645">
    <property type="term" value="P:anaerobic electron transport chain"/>
    <property type="evidence" value="ECO:0007669"/>
    <property type="project" value="InterPro"/>
</dbReference>
<evidence type="ECO:0000256" key="8">
    <source>
        <dbReference type="SAM" id="Phobius"/>
    </source>
</evidence>
<dbReference type="OrthoDB" id="9810688at2"/>
<keyword evidence="6" id="KW-0411">Iron-sulfur</keyword>
<dbReference type="EMBL" id="SJPQ01000001">
    <property type="protein sequence ID" value="TWT89771.1"/>
    <property type="molecule type" value="Genomic_DNA"/>
</dbReference>
<keyword evidence="4" id="KW-0677">Repeat</keyword>
<feature type="region of interest" description="Disordered" evidence="7">
    <location>
        <begin position="1"/>
        <end position="25"/>
    </location>
</feature>
<dbReference type="GO" id="GO:0046872">
    <property type="term" value="F:metal ion binding"/>
    <property type="evidence" value="ECO:0007669"/>
    <property type="project" value="UniProtKB-KW"/>
</dbReference>
<dbReference type="PANTHER" id="PTHR43545">
    <property type="entry name" value="FORMATE DEHYDROGENASE, NITRATE-INDUCIBLE, IRON-SULFUR SUBUNIT"/>
    <property type="match status" value="1"/>
</dbReference>
<keyword evidence="11" id="KW-1185">Reference proteome</keyword>
<evidence type="ECO:0000256" key="5">
    <source>
        <dbReference type="ARBA" id="ARBA00023004"/>
    </source>
</evidence>
<feature type="domain" description="4Fe-4S ferredoxin-type" evidence="9">
    <location>
        <begin position="164"/>
        <end position="193"/>
    </location>
</feature>
<feature type="compositionally biased region" description="Pro residues" evidence="7">
    <location>
        <begin position="1"/>
        <end position="14"/>
    </location>
</feature>
<feature type="transmembrane region" description="Helical" evidence="8">
    <location>
        <begin position="521"/>
        <end position="542"/>
    </location>
</feature>
<feature type="transmembrane region" description="Helical" evidence="8">
    <location>
        <begin position="322"/>
        <end position="341"/>
    </location>
</feature>
<dbReference type="InterPro" id="IPR017900">
    <property type="entry name" value="4Fe4S_Fe_S_CS"/>
</dbReference>
<feature type="transmembrane region" description="Helical" evidence="8">
    <location>
        <begin position="440"/>
        <end position="465"/>
    </location>
</feature>
<keyword evidence="8" id="KW-0472">Membrane</keyword>
<protein>
    <submittedName>
        <fullName evidence="10">Anaerobic dimethyl sulfoxide reductase chain B</fullName>
    </submittedName>
</protein>
<feature type="transmembrane region" description="Helical" evidence="8">
    <location>
        <begin position="362"/>
        <end position="389"/>
    </location>
</feature>
<feature type="transmembrane region" description="Helical" evidence="8">
    <location>
        <begin position="548"/>
        <end position="569"/>
    </location>
</feature>
<dbReference type="Pfam" id="PF04976">
    <property type="entry name" value="DmsC"/>
    <property type="match status" value="1"/>
</dbReference>
<dbReference type="GO" id="GO:0030313">
    <property type="term" value="C:cell envelope"/>
    <property type="evidence" value="ECO:0007669"/>
    <property type="project" value="UniProtKB-SubCell"/>
</dbReference>
<keyword evidence="3" id="KW-0479">Metal-binding</keyword>